<evidence type="ECO:0000313" key="2">
    <source>
        <dbReference type="EnsemblMetazoa" id="MDOA002033-PA"/>
    </source>
</evidence>
<dbReference type="CDD" id="cd00170">
    <property type="entry name" value="SEC14"/>
    <property type="match status" value="1"/>
</dbReference>
<feature type="domain" description="CRAL-TRIO" evidence="1">
    <location>
        <begin position="170"/>
        <end position="265"/>
    </location>
</feature>
<dbReference type="SUPFAM" id="SSF52087">
    <property type="entry name" value="CRAL/TRIO domain"/>
    <property type="match status" value="1"/>
</dbReference>
<dbReference type="eggNOG" id="KOG1471">
    <property type="taxonomic scope" value="Eukaryota"/>
</dbReference>
<dbReference type="Proteomes" id="UP001652621">
    <property type="component" value="Unplaced"/>
</dbReference>
<dbReference type="VEuPathDB" id="VectorBase:MDOMA2_017732"/>
<dbReference type="SMART" id="SM01100">
    <property type="entry name" value="CRAL_TRIO_N"/>
    <property type="match status" value="1"/>
</dbReference>
<dbReference type="RefSeq" id="XP_005191860.1">
    <property type="nucleotide sequence ID" value="XM_005191803.3"/>
</dbReference>
<accession>A0A1I8M7G0</accession>
<dbReference type="Pfam" id="PF00650">
    <property type="entry name" value="CRAL_TRIO"/>
    <property type="match status" value="1"/>
</dbReference>
<dbReference type="KEGG" id="mde:101899041"/>
<evidence type="ECO:0000313" key="4">
    <source>
        <dbReference type="RefSeq" id="XP_005191860.1"/>
    </source>
</evidence>
<dbReference type="PRINTS" id="PR00180">
    <property type="entry name" value="CRETINALDHBP"/>
</dbReference>
<dbReference type="InterPro" id="IPR036273">
    <property type="entry name" value="CRAL/TRIO_N_dom_sf"/>
</dbReference>
<dbReference type="GeneID" id="101899041"/>
<dbReference type="InterPro" id="IPR036865">
    <property type="entry name" value="CRAL-TRIO_dom_sf"/>
</dbReference>
<dbReference type="PANTHER" id="PTHR10174">
    <property type="entry name" value="ALPHA-TOCOPHEROL TRANSFER PROTEIN-RELATED"/>
    <property type="match status" value="1"/>
</dbReference>
<dbReference type="SMART" id="SM00516">
    <property type="entry name" value="SEC14"/>
    <property type="match status" value="1"/>
</dbReference>
<dbReference type="InterPro" id="IPR001251">
    <property type="entry name" value="CRAL-TRIO_dom"/>
</dbReference>
<dbReference type="GO" id="GO:1902936">
    <property type="term" value="F:phosphatidylinositol bisphosphate binding"/>
    <property type="evidence" value="ECO:0007669"/>
    <property type="project" value="TreeGrafter"/>
</dbReference>
<dbReference type="Gene3D" id="1.10.8.20">
    <property type="entry name" value="N-terminal domain of phosphatidylinositol transfer protein sec14p"/>
    <property type="match status" value="1"/>
</dbReference>
<gene>
    <name evidence="2" type="primary">101899041</name>
    <name evidence="4 5 6" type="synonym">LOC101899041</name>
</gene>
<evidence type="ECO:0000259" key="1">
    <source>
        <dbReference type="PROSITE" id="PS50191"/>
    </source>
</evidence>
<dbReference type="GO" id="GO:0016020">
    <property type="term" value="C:membrane"/>
    <property type="evidence" value="ECO:0007669"/>
    <property type="project" value="TreeGrafter"/>
</dbReference>
<dbReference type="AlphaFoldDB" id="A0A1I8M7G0"/>
<keyword evidence="3" id="KW-1185">Reference proteome</keyword>
<reference evidence="2" key="1">
    <citation type="submission" date="2020-05" db="UniProtKB">
        <authorList>
            <consortium name="EnsemblMetazoa"/>
        </authorList>
    </citation>
    <scope>IDENTIFICATION</scope>
    <source>
        <strain evidence="2">Aabys</strain>
    </source>
</reference>
<sequence length="319" mass="36933">MDPPALDTPPEIRPLPPVLQEVAICELNEKPELIEDDVLAFRQWIHTQKHLKARTNDQFLLAFLRGSKYSMERAKQKLDRYYTLKAAIPEVFNEGRSVDNPQVLEIVRQGIILQIPLPENDRRPCVTIIRATSYDINKYKFSDIVRVGSMFGEIMMIEDDRSTVCGFLEIMDMIGVTGAHLFHLQPDILRKFSVFADEAMPMRQKGTCFINIPSPFEKGFNTLKGFFPEKMKSRISVCSTHDIIYDMVPRECLPEEYGGTNGTMQDIIDRMEAKLLRYRDYFLQEPNYGTDEKLRKIDRAYSVDSAFGTDGYFRKLEFD</sequence>
<evidence type="ECO:0000313" key="6">
    <source>
        <dbReference type="RefSeq" id="XP_058983567.1"/>
    </source>
</evidence>
<name>A0A1I8M7G0_MUSDO</name>
<evidence type="ECO:0000313" key="5">
    <source>
        <dbReference type="RefSeq" id="XP_005191861.1"/>
    </source>
</evidence>
<proteinExistence type="predicted"/>
<dbReference type="VEuPathDB" id="VectorBase:MDOA002033"/>
<dbReference type="Gene3D" id="1.20.5.1200">
    <property type="entry name" value="Alpha-tocopherol transfer"/>
    <property type="match status" value="1"/>
</dbReference>
<protein>
    <submittedName>
        <fullName evidence="4 5">Alpha-tocopherol transfer protein-like</fullName>
    </submittedName>
</protein>
<dbReference type="EnsemblMetazoa" id="MDOA002033-RB">
    <property type="protein sequence ID" value="MDOA002033-PB"/>
    <property type="gene ID" value="MDOA002033"/>
</dbReference>
<dbReference type="RefSeq" id="XP_058983567.1">
    <property type="nucleotide sequence ID" value="XM_059127584.1"/>
</dbReference>
<dbReference type="SUPFAM" id="SSF46938">
    <property type="entry name" value="CRAL/TRIO N-terminal domain"/>
    <property type="match status" value="1"/>
</dbReference>
<evidence type="ECO:0000313" key="3">
    <source>
        <dbReference type="Proteomes" id="UP001652621"/>
    </source>
</evidence>
<organism evidence="2">
    <name type="scientific">Musca domestica</name>
    <name type="common">House fly</name>
    <dbReference type="NCBI Taxonomy" id="7370"/>
    <lineage>
        <taxon>Eukaryota</taxon>
        <taxon>Metazoa</taxon>
        <taxon>Ecdysozoa</taxon>
        <taxon>Arthropoda</taxon>
        <taxon>Hexapoda</taxon>
        <taxon>Insecta</taxon>
        <taxon>Pterygota</taxon>
        <taxon>Neoptera</taxon>
        <taxon>Endopterygota</taxon>
        <taxon>Diptera</taxon>
        <taxon>Brachycera</taxon>
        <taxon>Muscomorpha</taxon>
        <taxon>Muscoidea</taxon>
        <taxon>Muscidae</taxon>
        <taxon>Musca</taxon>
    </lineage>
</organism>
<dbReference type="PROSITE" id="PS50191">
    <property type="entry name" value="CRAL_TRIO"/>
    <property type="match status" value="1"/>
</dbReference>
<dbReference type="OrthoDB" id="6682367at2759"/>
<dbReference type="EnsemblMetazoa" id="MDOA002033-RA">
    <property type="protein sequence ID" value="MDOA002033-PA"/>
    <property type="gene ID" value="MDOA002033"/>
</dbReference>
<dbReference type="Gene3D" id="3.40.525.10">
    <property type="entry name" value="CRAL-TRIO lipid binding domain"/>
    <property type="match status" value="1"/>
</dbReference>
<dbReference type="PANTHER" id="PTHR10174:SF216">
    <property type="entry name" value="CRAL-TRIO DOMAIN-CONTAINING PROTEIN-RELATED"/>
    <property type="match status" value="1"/>
</dbReference>
<reference evidence="4 5" key="2">
    <citation type="submission" date="2025-04" db="UniProtKB">
        <authorList>
            <consortium name="RefSeq"/>
        </authorList>
    </citation>
    <scope>IDENTIFICATION</scope>
    <source>
        <strain evidence="4 5">Aabys</strain>
        <tissue evidence="6">Whole body</tissue>
    </source>
</reference>
<dbReference type="RefSeq" id="XP_005191861.1">
    <property type="nucleotide sequence ID" value="XM_005191804.3"/>
</dbReference>
<dbReference type="InterPro" id="IPR011074">
    <property type="entry name" value="CRAL/TRIO_N_dom"/>
</dbReference>